<evidence type="ECO:0000313" key="3">
    <source>
        <dbReference type="EMBL" id="AWH88933.1"/>
    </source>
</evidence>
<dbReference type="InterPro" id="IPR044016">
    <property type="entry name" value="Big_13"/>
</dbReference>
<feature type="domain" description="Bacterial Ig-like" evidence="2">
    <location>
        <begin position="11"/>
        <end position="72"/>
    </location>
</feature>
<name>A0A2Y9TYW0_9GAMM</name>
<feature type="domain" description="Bacterial Ig-like" evidence="2">
    <location>
        <begin position="125"/>
        <end position="209"/>
    </location>
</feature>
<accession>A0A2Y9TYW0</accession>
<dbReference type="AlphaFoldDB" id="A0A2Y9TYW0"/>
<dbReference type="Pfam" id="PF19077">
    <property type="entry name" value="Big_13"/>
    <property type="match status" value="2"/>
</dbReference>
<dbReference type="Gene3D" id="2.60.40.10">
    <property type="entry name" value="Immunoglobulins"/>
    <property type="match status" value="2"/>
</dbReference>
<dbReference type="InterPro" id="IPR011049">
    <property type="entry name" value="Serralysin-like_metalloprot_C"/>
</dbReference>
<organism evidence="3 4">
    <name type="scientific">Limnobaculum parvum</name>
    <dbReference type="NCBI Taxonomy" id="2172103"/>
    <lineage>
        <taxon>Bacteria</taxon>
        <taxon>Pseudomonadati</taxon>
        <taxon>Pseudomonadota</taxon>
        <taxon>Gammaproteobacteria</taxon>
        <taxon>Enterobacterales</taxon>
        <taxon>Budviciaceae</taxon>
        <taxon>Limnobaculum</taxon>
    </lineage>
</organism>
<feature type="region of interest" description="Disordered" evidence="1">
    <location>
        <begin position="85"/>
        <end position="110"/>
    </location>
</feature>
<gene>
    <name evidence="3" type="ORF">HYN51_10440</name>
</gene>
<protein>
    <recommendedName>
        <fullName evidence="2">Bacterial Ig-like domain-containing protein</fullName>
    </recommendedName>
</protein>
<keyword evidence="4" id="KW-1185">Reference proteome</keyword>
<dbReference type="InterPro" id="IPR013783">
    <property type="entry name" value="Ig-like_fold"/>
</dbReference>
<dbReference type="RefSeq" id="WP_108900989.1">
    <property type="nucleotide sequence ID" value="NZ_CP029185.2"/>
</dbReference>
<dbReference type="KEGG" id="lpv:HYN51_10440"/>
<sequence length="400" mass="42253">MNINFIDNSYDSTPAFSGEGVPGSMITLFDNGRMIGETLVGEDGLWNLSANALPEGIHNLSIHGMDSFGNNNFMFGSTVIEVGTTSQPQPEVQPQPQPQPHPQPQPEPSRALVTPIITGVYDHMGADVGNVASGASTDDARPVISGTGTAGDVVIVYTNDSNGKHEIGQAVVDAEGNWNVRPYGFAALEVGENQLTVVAVDPAVGVLSEASAPYTLVLEAFNPAPVHGEVMQGTAGDDLFAHVGEGDQVLAGAGNDVINLQSLDFALVDGGEGTDTVALSTQYANLYLSAVQEKLTSVEIFDLGAGHNTITVSMHDVLRMGSEELSVHGDKKALVINGEDGSTVAIENVREQWQQSGGQDSQWTVSQHDYQYAGNTYNVWTIGNSSVELLVENTVNTIIM</sequence>
<reference evidence="3 4" key="1">
    <citation type="journal article" date="2019" name="Int. J. Syst. Evol. Microbiol.">
        <title>Limnobaculum parvum gen. nov., sp. nov., isolated from a freshwater lake.</title>
        <authorList>
            <person name="Baek C."/>
            <person name="Shin S.K."/>
            <person name="Yi H."/>
        </authorList>
    </citation>
    <scope>NUCLEOTIDE SEQUENCE [LARGE SCALE GENOMIC DNA]</scope>
    <source>
        <strain evidence="3 4">HYN0051</strain>
    </source>
</reference>
<feature type="compositionally biased region" description="Pro residues" evidence="1">
    <location>
        <begin position="91"/>
        <end position="107"/>
    </location>
</feature>
<dbReference type="Proteomes" id="UP000244908">
    <property type="component" value="Chromosome"/>
</dbReference>
<evidence type="ECO:0000313" key="4">
    <source>
        <dbReference type="Proteomes" id="UP000244908"/>
    </source>
</evidence>
<evidence type="ECO:0000259" key="2">
    <source>
        <dbReference type="Pfam" id="PF19077"/>
    </source>
</evidence>
<dbReference type="NCBIfam" id="NF033510">
    <property type="entry name" value="Ca_tandemer"/>
    <property type="match status" value="2"/>
</dbReference>
<dbReference type="OrthoDB" id="8481600at2"/>
<dbReference type="EMBL" id="CP029185">
    <property type="protein sequence ID" value="AWH88933.1"/>
    <property type="molecule type" value="Genomic_DNA"/>
</dbReference>
<evidence type="ECO:0000256" key="1">
    <source>
        <dbReference type="SAM" id="MobiDB-lite"/>
    </source>
</evidence>
<proteinExistence type="predicted"/>
<dbReference type="SUPFAM" id="SSF51120">
    <property type="entry name" value="beta-Roll"/>
    <property type="match status" value="1"/>
</dbReference>